<dbReference type="InterPro" id="IPR029062">
    <property type="entry name" value="Class_I_gatase-like"/>
</dbReference>
<evidence type="ECO:0000256" key="6">
    <source>
        <dbReference type="ARBA" id="ARBA00049043"/>
    </source>
</evidence>
<accession>A0ABV2JBM1</accession>
<reference evidence="10 11" key="1">
    <citation type="submission" date="2024-06" db="EMBL/GenBank/DDBJ databases">
        <title>Genomic Encyclopedia of Type Strains, Phase IV (KMG-IV): sequencing the most valuable type-strain genomes for metagenomic binning, comparative biology and taxonomic classification.</title>
        <authorList>
            <person name="Goeker M."/>
        </authorList>
    </citation>
    <scope>NUCLEOTIDE SEQUENCE [LARGE SCALE GENOMIC DNA]</scope>
    <source>
        <strain evidence="10 11">DSM 21460</strain>
    </source>
</reference>
<dbReference type="PANTHER" id="PTHR20919:SF0">
    <property type="entry name" value="HOMOSERINE O-SUCCINYLTRANSFERASE"/>
    <property type="match status" value="1"/>
</dbReference>
<dbReference type="HAMAP" id="MF_00295">
    <property type="entry name" value="MetA_acyltransf"/>
    <property type="match status" value="1"/>
</dbReference>
<evidence type="ECO:0000256" key="3">
    <source>
        <dbReference type="ARBA" id="ARBA00022679"/>
    </source>
</evidence>
<gene>
    <name evidence="7" type="primary">metAA</name>
    <name evidence="10" type="ORF">ABID14_001846</name>
</gene>
<dbReference type="InterPro" id="IPR005697">
    <property type="entry name" value="HST_MetA"/>
</dbReference>
<dbReference type="EC" id="2.3.1.31" evidence="7"/>
<evidence type="ECO:0000313" key="11">
    <source>
        <dbReference type="Proteomes" id="UP001549162"/>
    </source>
</evidence>
<keyword evidence="3 7" id="KW-0808">Transferase</keyword>
<feature type="active site" evidence="7">
    <location>
        <position position="236"/>
    </location>
</feature>
<feature type="site" description="Important for acyl-CoA specificity" evidence="7">
    <location>
        <position position="111"/>
    </location>
</feature>
<dbReference type="PROSITE" id="PS00324">
    <property type="entry name" value="ASPARTOKINASE"/>
    <property type="match status" value="1"/>
</dbReference>
<dbReference type="InterPro" id="IPR018042">
    <property type="entry name" value="Aspartate_kinase_CS"/>
</dbReference>
<comment type="similarity">
    <text evidence="7">Belongs to the MetA family.</text>
</comment>
<evidence type="ECO:0000256" key="2">
    <source>
        <dbReference type="ARBA" id="ARBA00022605"/>
    </source>
</evidence>
<dbReference type="Proteomes" id="UP001549162">
    <property type="component" value="Unassembled WGS sequence"/>
</dbReference>
<feature type="binding site" evidence="7">
    <location>
        <position position="248"/>
    </location>
    <ligand>
        <name>substrate</name>
    </ligand>
</feature>
<feature type="site" description="Important for substrate specificity" evidence="7">
    <location>
        <position position="191"/>
    </location>
</feature>
<dbReference type="Pfam" id="PF04204">
    <property type="entry name" value="HTS"/>
    <property type="match status" value="1"/>
</dbReference>
<sequence length="599" mass="69483">MPLIIPQNLIGEDILEQEKIFTMEEERANSQDIRPINIAIVNLMPKKEETEVQILRMLTNSALQIKIDLIRMNSYEGKNTSINHLQKFYKTYDEIKNNKYDAMIVTGAPVETLAYEDIKYWEELKEIFDFAKTNVYSTMFICWSAQAALHYYYGIKSKVTSEKIFGVFEYEVLQDSKLLKGFDDDFYVPHSRHSRVNYEDILKVKDLDVLAHRSDTGVSLATTKDNRFIFSFGHWEYDKDILEKEYLRDLSKGLNIALPKNYYKNDNPDNGIKVRWRSNGNLFFSNWLNYCVYQETPFYLNEIQKKKVSKFGGSSLSDADKFNKVKEIINSKKDTDVIVVSAPGKRNKDDIKVTDDLIEISKIRDDLNELEIVLKRLKKEIKLKENMISSYLDKVKLRFENIAEDLKVEQEFSRELNNVFLQIEKSSSRDFIISRGEYLNAKLMSLYLDYEFVDAKELIKFDYNGIVDTVRSVELIRKSIAKGKKVVIPGFYGSDENGNIKIFERGGSDYTGSIVASALNSEIYENWTDVDGVMTEDPNKNKNAKSFQHLTYDELDEIIESGAEVYQRDAIKPARDKNIKIKVLNTNNPDFEGTEISNI</sequence>
<dbReference type="RefSeq" id="WP_354369310.1">
    <property type="nucleotide sequence ID" value="NZ_JBEPMA010000018.1"/>
</dbReference>
<feature type="binding site" evidence="7">
    <location>
        <position position="191"/>
    </location>
    <ligand>
        <name>substrate</name>
    </ligand>
</feature>
<dbReference type="Gene3D" id="3.40.50.880">
    <property type="match status" value="1"/>
</dbReference>
<evidence type="ECO:0000256" key="1">
    <source>
        <dbReference type="ARBA" id="ARBA00022490"/>
    </source>
</evidence>
<evidence type="ECO:0000256" key="5">
    <source>
        <dbReference type="ARBA" id="ARBA00023315"/>
    </source>
</evidence>
<protein>
    <recommendedName>
        <fullName evidence="7">Homoserine O-acetyltransferase</fullName>
        <shortName evidence="7">HAT</shortName>
        <ecNumber evidence="7">2.3.1.31</ecNumber>
    </recommendedName>
    <alternativeName>
        <fullName evidence="7">Homoserine transacetylase</fullName>
        <shortName evidence="7">HTA</shortName>
    </alternativeName>
</protein>
<dbReference type="NCBIfam" id="TIGR01001">
    <property type="entry name" value="metA"/>
    <property type="match status" value="1"/>
</dbReference>
<dbReference type="InterPro" id="IPR001048">
    <property type="entry name" value="Asp/Glu/Uridylate_kinase"/>
</dbReference>
<dbReference type="GO" id="GO:0008899">
    <property type="term" value="F:homoserine O-succinyltransferase activity"/>
    <property type="evidence" value="ECO:0007669"/>
    <property type="project" value="UniProtKB-EC"/>
</dbReference>
<keyword evidence="8" id="KW-0175">Coiled coil</keyword>
<keyword evidence="4 7" id="KW-0486">Methionine biosynthesis</keyword>
<name>A0ABV2JBM1_9FIRM</name>
<keyword evidence="1 7" id="KW-0963">Cytoplasm</keyword>
<comment type="catalytic activity">
    <reaction evidence="6 7">
        <text>L-homoserine + acetyl-CoA = O-acetyl-L-homoserine + CoA</text>
        <dbReference type="Rhea" id="RHEA:13701"/>
        <dbReference type="ChEBI" id="CHEBI:57287"/>
        <dbReference type="ChEBI" id="CHEBI:57288"/>
        <dbReference type="ChEBI" id="CHEBI:57476"/>
        <dbReference type="ChEBI" id="CHEBI:57716"/>
        <dbReference type="EC" id="2.3.1.31"/>
    </reaction>
</comment>
<evidence type="ECO:0000256" key="8">
    <source>
        <dbReference type="SAM" id="Coils"/>
    </source>
</evidence>
<evidence type="ECO:0000256" key="4">
    <source>
        <dbReference type="ARBA" id="ARBA00023167"/>
    </source>
</evidence>
<evidence type="ECO:0000313" key="10">
    <source>
        <dbReference type="EMBL" id="MET3618208.1"/>
    </source>
</evidence>
<comment type="caution">
    <text evidence="7">Lacks conserved residue(s) required for the propagation of feature annotation.</text>
</comment>
<keyword evidence="11" id="KW-1185">Reference proteome</keyword>
<dbReference type="PANTHER" id="PTHR20919">
    <property type="entry name" value="HOMOSERINE O-SUCCINYLTRANSFERASE"/>
    <property type="match status" value="1"/>
</dbReference>
<dbReference type="Gene3D" id="3.40.1160.10">
    <property type="entry name" value="Acetylglutamate kinase-like"/>
    <property type="match status" value="1"/>
</dbReference>
<keyword evidence="5 7" id="KW-0012">Acyltransferase</keyword>
<organism evidence="10 11">
    <name type="scientific">Peptoniphilus olsenii</name>
    <dbReference type="NCBI Taxonomy" id="411570"/>
    <lineage>
        <taxon>Bacteria</taxon>
        <taxon>Bacillati</taxon>
        <taxon>Bacillota</taxon>
        <taxon>Tissierellia</taxon>
        <taxon>Tissierellales</taxon>
        <taxon>Peptoniphilaceae</taxon>
        <taxon>Peptoniphilus</taxon>
    </lineage>
</organism>
<dbReference type="SUPFAM" id="SSF53633">
    <property type="entry name" value="Carbamate kinase-like"/>
    <property type="match status" value="1"/>
</dbReference>
<dbReference type="CDD" id="cd03131">
    <property type="entry name" value="GATase1_HTS"/>
    <property type="match status" value="1"/>
</dbReference>
<feature type="active site" description="Proton acceptor" evidence="7">
    <location>
        <position position="234"/>
    </location>
</feature>
<dbReference type="SUPFAM" id="SSF52317">
    <property type="entry name" value="Class I glutamine amidotransferase-like"/>
    <property type="match status" value="1"/>
</dbReference>
<keyword evidence="2 7" id="KW-0028">Amino-acid biosynthesis</keyword>
<dbReference type="Pfam" id="PF00696">
    <property type="entry name" value="AA_kinase"/>
    <property type="match status" value="1"/>
</dbReference>
<evidence type="ECO:0000256" key="7">
    <source>
        <dbReference type="HAMAP-Rule" id="MF_00295"/>
    </source>
</evidence>
<proteinExistence type="inferred from homology"/>
<comment type="function">
    <text evidence="7">Transfers an acetyl group from acetyl-CoA to L-homoserine, forming acetyl-L-homoserine.</text>
</comment>
<comment type="caution">
    <text evidence="10">The sequence shown here is derived from an EMBL/GenBank/DDBJ whole genome shotgun (WGS) entry which is preliminary data.</text>
</comment>
<feature type="coiled-coil region" evidence="8">
    <location>
        <begin position="360"/>
        <end position="394"/>
    </location>
</feature>
<feature type="binding site" evidence="7">
    <location>
        <position position="163"/>
    </location>
    <ligand>
        <name>substrate</name>
    </ligand>
</feature>
<feature type="domain" description="Aspartate/glutamate/uridylate kinase" evidence="9">
    <location>
        <begin position="305"/>
        <end position="585"/>
    </location>
</feature>
<dbReference type="InterPro" id="IPR033752">
    <property type="entry name" value="MetA_family"/>
</dbReference>
<comment type="pathway">
    <text evidence="7">Amino-acid biosynthesis; L-methionine biosynthesis via de novo pathway; O-acetyl-L-homoserine from L-homoserine: step 1/1.</text>
</comment>
<dbReference type="InterPro" id="IPR036393">
    <property type="entry name" value="AceGlu_kinase-like_sf"/>
</dbReference>
<dbReference type="EMBL" id="JBEPMA010000018">
    <property type="protein sequence ID" value="MET3618208.1"/>
    <property type="molecule type" value="Genomic_DNA"/>
</dbReference>
<evidence type="ECO:0000259" key="9">
    <source>
        <dbReference type="Pfam" id="PF00696"/>
    </source>
</evidence>
<feature type="active site" description="Acyl-thioester intermediate" evidence="7">
    <location>
        <position position="142"/>
    </location>
</feature>
<comment type="subcellular location">
    <subcellularLocation>
        <location evidence="7">Cytoplasm</location>
    </subcellularLocation>
</comment>